<evidence type="ECO:0000259" key="4">
    <source>
        <dbReference type="Pfam" id="PF07992"/>
    </source>
</evidence>
<dbReference type="PANTHER" id="PTHR23023">
    <property type="entry name" value="DIMETHYLANILINE MONOOXYGENASE"/>
    <property type="match status" value="1"/>
</dbReference>
<dbReference type="AlphaFoldDB" id="A0A0C9YB66"/>
<keyword evidence="6" id="KW-1185">Reference proteome</keyword>
<keyword evidence="2" id="KW-0274">FAD</keyword>
<accession>A0A0C9YB66</accession>
<sequence length="571" mass="63491">MSSPTDVLSQPIGIIGAGAAGLITAHVLLQDGFTDVTLVSRDRSVGGTWAQHRVYPGLHINTVHGQYRFSALDMLPPEKYAHTGGRLTGTTLSKYMETFTEKFLKDKAKFRLEVEVMNIRRNKKGMWLIKAENLRSGLEEILTFSRIILSTGGCSNPSIPANLSPESAKKAGFRGIVIHSSQFASSLDEILASVKPKATSSSDPSDAVVVVGGGKSARDMCAKLANEGRKVTNVFETADAFFASPFVLPAFIRKSRFMSIFSPHIELRSHLERFLHKTWIGGLITQFFWTTLYKKAFDAYKIPNQSPLRRTHSMFWGLRISDEGLVRPDSFHGLATAGHIDLAAPTRAMGYAQDGKSLLLSDGQTLPAKVVILATGYQSSWSPIFEKDMAEELGIARHTPTCHFEHEWKYASMANAPPQCPEQSKWATSIHRGIVPAKNINRRDFAIAGALFSADFAYVSEVVAHWTASYFRNDPMRLPSSPEKAMFEGERKSAWMKTRFPHTLSWLNDSHSGSLDFMNWPQAVDELLEDMYLPSLRSGGNWLTWPFKIVDVKEIATLSEERRSLRGTSPS</sequence>
<evidence type="ECO:0000313" key="6">
    <source>
        <dbReference type="Proteomes" id="UP000054477"/>
    </source>
</evidence>
<dbReference type="SUPFAM" id="SSF51905">
    <property type="entry name" value="FAD/NAD(P)-binding domain"/>
    <property type="match status" value="2"/>
</dbReference>
<proteinExistence type="predicted"/>
<dbReference type="OrthoDB" id="2915840at2759"/>
<dbReference type="InterPro" id="IPR050346">
    <property type="entry name" value="FMO-like"/>
</dbReference>
<organism evidence="5 6">
    <name type="scientific">Laccaria amethystina LaAM-08-1</name>
    <dbReference type="NCBI Taxonomy" id="1095629"/>
    <lineage>
        <taxon>Eukaryota</taxon>
        <taxon>Fungi</taxon>
        <taxon>Dikarya</taxon>
        <taxon>Basidiomycota</taxon>
        <taxon>Agaricomycotina</taxon>
        <taxon>Agaricomycetes</taxon>
        <taxon>Agaricomycetidae</taxon>
        <taxon>Agaricales</taxon>
        <taxon>Agaricineae</taxon>
        <taxon>Hydnangiaceae</taxon>
        <taxon>Laccaria</taxon>
    </lineage>
</organism>
<dbReference type="Proteomes" id="UP000054477">
    <property type="component" value="Unassembled WGS sequence"/>
</dbReference>
<dbReference type="EMBL" id="KN838561">
    <property type="protein sequence ID" value="KIK05338.1"/>
    <property type="molecule type" value="Genomic_DNA"/>
</dbReference>
<dbReference type="GO" id="GO:0016491">
    <property type="term" value="F:oxidoreductase activity"/>
    <property type="evidence" value="ECO:0007669"/>
    <property type="project" value="UniProtKB-KW"/>
</dbReference>
<reference evidence="5 6" key="1">
    <citation type="submission" date="2014-04" db="EMBL/GenBank/DDBJ databases">
        <authorList>
            <consortium name="DOE Joint Genome Institute"/>
            <person name="Kuo A."/>
            <person name="Kohler A."/>
            <person name="Nagy L.G."/>
            <person name="Floudas D."/>
            <person name="Copeland A."/>
            <person name="Barry K.W."/>
            <person name="Cichocki N."/>
            <person name="Veneault-Fourrey C."/>
            <person name="LaButti K."/>
            <person name="Lindquist E.A."/>
            <person name="Lipzen A."/>
            <person name="Lundell T."/>
            <person name="Morin E."/>
            <person name="Murat C."/>
            <person name="Sun H."/>
            <person name="Tunlid A."/>
            <person name="Henrissat B."/>
            <person name="Grigoriev I.V."/>
            <person name="Hibbett D.S."/>
            <person name="Martin F."/>
            <person name="Nordberg H.P."/>
            <person name="Cantor M.N."/>
            <person name="Hua S.X."/>
        </authorList>
    </citation>
    <scope>NUCLEOTIDE SEQUENCE [LARGE SCALE GENOMIC DNA]</scope>
    <source>
        <strain evidence="5 6">LaAM-08-1</strain>
    </source>
</reference>
<feature type="domain" description="FAD/NAD(P)-binding" evidence="4">
    <location>
        <begin position="14"/>
        <end position="240"/>
    </location>
</feature>
<gene>
    <name evidence="5" type="ORF">K443DRAFT_675292</name>
</gene>
<evidence type="ECO:0000313" key="5">
    <source>
        <dbReference type="EMBL" id="KIK05338.1"/>
    </source>
</evidence>
<reference evidence="6" key="2">
    <citation type="submission" date="2015-01" db="EMBL/GenBank/DDBJ databases">
        <title>Evolutionary Origins and Diversification of the Mycorrhizal Mutualists.</title>
        <authorList>
            <consortium name="DOE Joint Genome Institute"/>
            <consortium name="Mycorrhizal Genomics Consortium"/>
            <person name="Kohler A."/>
            <person name="Kuo A."/>
            <person name="Nagy L.G."/>
            <person name="Floudas D."/>
            <person name="Copeland A."/>
            <person name="Barry K.W."/>
            <person name="Cichocki N."/>
            <person name="Veneault-Fourrey C."/>
            <person name="LaButti K."/>
            <person name="Lindquist E.A."/>
            <person name="Lipzen A."/>
            <person name="Lundell T."/>
            <person name="Morin E."/>
            <person name="Murat C."/>
            <person name="Riley R."/>
            <person name="Ohm R."/>
            <person name="Sun H."/>
            <person name="Tunlid A."/>
            <person name="Henrissat B."/>
            <person name="Grigoriev I.V."/>
            <person name="Hibbett D.S."/>
            <person name="Martin F."/>
        </authorList>
    </citation>
    <scope>NUCLEOTIDE SEQUENCE [LARGE SCALE GENOMIC DNA]</scope>
    <source>
        <strain evidence="6">LaAM-08-1</strain>
    </source>
</reference>
<dbReference type="HOGENOM" id="CLU_035533_0_0_1"/>
<dbReference type="InterPro" id="IPR023753">
    <property type="entry name" value="FAD/NAD-binding_dom"/>
</dbReference>
<name>A0A0C9YB66_9AGAR</name>
<keyword evidence="3" id="KW-0560">Oxidoreductase</keyword>
<dbReference type="STRING" id="1095629.A0A0C9YB66"/>
<protein>
    <recommendedName>
        <fullName evidence="4">FAD/NAD(P)-binding domain-containing protein</fullName>
    </recommendedName>
</protein>
<keyword evidence="1" id="KW-0285">Flavoprotein</keyword>
<evidence type="ECO:0000256" key="2">
    <source>
        <dbReference type="ARBA" id="ARBA00022827"/>
    </source>
</evidence>
<evidence type="ECO:0000256" key="1">
    <source>
        <dbReference type="ARBA" id="ARBA00022630"/>
    </source>
</evidence>
<evidence type="ECO:0000256" key="3">
    <source>
        <dbReference type="ARBA" id="ARBA00023002"/>
    </source>
</evidence>
<dbReference type="Pfam" id="PF07992">
    <property type="entry name" value="Pyr_redox_2"/>
    <property type="match status" value="1"/>
</dbReference>
<dbReference type="Gene3D" id="3.50.50.60">
    <property type="entry name" value="FAD/NAD(P)-binding domain"/>
    <property type="match status" value="2"/>
</dbReference>
<dbReference type="InterPro" id="IPR036188">
    <property type="entry name" value="FAD/NAD-bd_sf"/>
</dbReference>